<sequence length="377" mass="40655">MLPLLVPAALVAATVALPARAAVLQTRLYRVESTVVAEGLDHPWSLAFLPDGSMLVTERAGRLRRLDAQGRLDPAPIRGVPTVVAEGQGGLFDVVLHPDFARNRLLYLSYAGGKRGASSTEVVRARLEGQALVDSRVIFRQQPRSATTHHYGGRLAFGLDGRLYLGLGDRGHDARAQTRADHAGSVIRLNADGTLPPDNPWAGQAGWKAEKYTLGHRNIQGLAVHPVSGALWAHEHGPQGGDEINLIRPGRNYGWPVITYGRTYGAGLPIGEGTAKAGMEQPALKWVPSIAPSGLTFYQGTRFPRWQGQMLVGALKDAMVVRVRLENGRAVEEERLFQGAFGRIRDVRTGPDGSVYLLTDEAAGRLIRLQPAGAPGH</sequence>
<gene>
    <name evidence="3" type="ORF">Ga0061063_2569</name>
</gene>
<evidence type="ECO:0000259" key="2">
    <source>
        <dbReference type="Pfam" id="PF07995"/>
    </source>
</evidence>
<dbReference type="EMBL" id="CYHA01000007">
    <property type="protein sequence ID" value="CUA86075.1"/>
    <property type="molecule type" value="Genomic_DNA"/>
</dbReference>
<keyword evidence="1" id="KW-0732">Signal</keyword>
<dbReference type="SUPFAM" id="SSF50952">
    <property type="entry name" value="Soluble quinoprotein glucose dehydrogenase"/>
    <property type="match status" value="1"/>
</dbReference>
<feature type="chain" id="PRO_5005503640" evidence="1">
    <location>
        <begin position="22"/>
        <end position="377"/>
    </location>
</feature>
<feature type="domain" description="Glucose/Sorbosone dehydrogenase" evidence="2">
    <location>
        <begin position="40"/>
        <end position="368"/>
    </location>
</feature>
<keyword evidence="4" id="KW-1185">Reference proteome</keyword>
<dbReference type="Pfam" id="PF07995">
    <property type="entry name" value="GSDH"/>
    <property type="match status" value="1"/>
</dbReference>
<evidence type="ECO:0000256" key="1">
    <source>
        <dbReference type="SAM" id="SignalP"/>
    </source>
</evidence>
<name>A0A0K6H5U3_9NEIS</name>
<proteinExistence type="predicted"/>
<feature type="signal peptide" evidence="1">
    <location>
        <begin position="1"/>
        <end position="21"/>
    </location>
</feature>
<dbReference type="PANTHER" id="PTHR19328:SF75">
    <property type="entry name" value="ALDOSE SUGAR DEHYDROGENASE YLII"/>
    <property type="match status" value="1"/>
</dbReference>
<evidence type="ECO:0000313" key="4">
    <source>
        <dbReference type="Proteomes" id="UP000243535"/>
    </source>
</evidence>
<reference evidence="4" key="1">
    <citation type="submission" date="2015-08" db="EMBL/GenBank/DDBJ databases">
        <authorList>
            <person name="Varghese N."/>
        </authorList>
    </citation>
    <scope>NUCLEOTIDE SEQUENCE [LARGE SCALE GENOMIC DNA]</scope>
    <source>
        <strain evidence="4">DSM 17901</strain>
    </source>
</reference>
<dbReference type="AlphaFoldDB" id="A0A0K6H5U3"/>
<dbReference type="InterPro" id="IPR011042">
    <property type="entry name" value="6-blade_b-propeller_TolB-like"/>
</dbReference>
<dbReference type="Proteomes" id="UP000243535">
    <property type="component" value="Unassembled WGS sequence"/>
</dbReference>
<dbReference type="InterPro" id="IPR011041">
    <property type="entry name" value="Quinoprot_gluc/sorb_DH_b-prop"/>
</dbReference>
<protein>
    <submittedName>
        <fullName evidence="3">Glucose/arabinose dehydrogenase, beta-propeller fold</fullName>
    </submittedName>
</protein>
<dbReference type="InterPro" id="IPR012938">
    <property type="entry name" value="Glc/Sorbosone_DH"/>
</dbReference>
<dbReference type="PANTHER" id="PTHR19328">
    <property type="entry name" value="HEDGEHOG-INTERACTING PROTEIN"/>
    <property type="match status" value="1"/>
</dbReference>
<accession>A0A0K6H5U3</accession>
<evidence type="ECO:0000313" key="3">
    <source>
        <dbReference type="EMBL" id="CUA86075.1"/>
    </source>
</evidence>
<organism evidence="3 4">
    <name type="scientific">Gulbenkiania indica</name>
    <dbReference type="NCBI Taxonomy" id="375574"/>
    <lineage>
        <taxon>Bacteria</taxon>
        <taxon>Pseudomonadati</taxon>
        <taxon>Pseudomonadota</taxon>
        <taxon>Betaproteobacteria</taxon>
        <taxon>Neisseriales</taxon>
        <taxon>Chromobacteriaceae</taxon>
        <taxon>Gulbenkiania</taxon>
    </lineage>
</organism>
<dbReference type="STRING" id="375574.GCA_001418035_02345"/>
<dbReference type="Gene3D" id="2.120.10.30">
    <property type="entry name" value="TolB, C-terminal domain"/>
    <property type="match status" value="1"/>
</dbReference>